<keyword evidence="2" id="KW-0346">Stress response</keyword>
<sequence>MPRPTRTRRGAGRETRHLPETDPSVIIGIDFGTTFSGVAWARSTRPEQISIITSWKTSLNFNSDKEKFPTSISYRGKDETPAWGYAAPIGESSLKWFKLCLLEREDIPDYLRHSKNLQTARASLEKLGIHAVDVISDYLRELWNHSLGCIERAEGSSMMNLSSLKVIVTLPAIWPAYAQFRMKEAIEKAGIMNFRSTADTTLDFISEPEAAALASLRDMSDRVDIKVRKPNHVEFGFEMLMRSYPQTGDHFVVCDAGGGTVDIITYTVTSKDPMKVRESVRGDGKLCGATFVDERFRLLLKSKIPLPSWERLGEDGVARLMNNEWENGIKPQFTNDGHNWTIQIPVSSRKRDHDQFSCPEITITKWVGYKLDDSPKRKEGANYANSQEIVDVFRPIMSQIVELVITQIQEVKRRYKKLPKFVILVGGFGRCQHLYSCMKQGLKDKVEILQSSGARPWTAVCRGAALRGLEGSSNTAESAICSRIARASYGAIYNVTPWSEKEHDIRDKEWCPVTQVHIAADQAAWFLRIGDTIKVGKPVEEQFHQDFDKPVDNISTCLIYSNALNPSVRCDDTVKELCHIRWSSIPKYDDLPSWKNSKGQLVKRLDYIIKMTSNGVSLDFEISYQGKIVASKNVAVDYSESGVAARRSVEHHNFVDSDDDDDSGTYVPPDSERSEAPNWGNLNWDDHIASRIPGM</sequence>
<dbReference type="AlphaFoldDB" id="A0A9P5CHE3"/>
<evidence type="ECO:0000256" key="1">
    <source>
        <dbReference type="SAM" id="MobiDB-lite"/>
    </source>
</evidence>
<dbReference type="InterPro" id="IPR043129">
    <property type="entry name" value="ATPase_NBD"/>
</dbReference>
<comment type="caution">
    <text evidence="2">The sequence shown here is derived from an EMBL/GenBank/DDBJ whole genome shotgun (WGS) entry which is preliminary data.</text>
</comment>
<keyword evidence="3" id="KW-1185">Reference proteome</keyword>
<organism evidence="2 3">
    <name type="scientific">Trichoderma lentiforme</name>
    <dbReference type="NCBI Taxonomy" id="1567552"/>
    <lineage>
        <taxon>Eukaryota</taxon>
        <taxon>Fungi</taxon>
        <taxon>Dikarya</taxon>
        <taxon>Ascomycota</taxon>
        <taxon>Pezizomycotina</taxon>
        <taxon>Sordariomycetes</taxon>
        <taxon>Hypocreomycetidae</taxon>
        <taxon>Hypocreales</taxon>
        <taxon>Hypocreaceae</taxon>
        <taxon>Trichoderma</taxon>
    </lineage>
</organism>
<dbReference type="EMBL" id="QLNT01000004">
    <property type="protein sequence ID" value="KAF3074583.1"/>
    <property type="molecule type" value="Genomic_DNA"/>
</dbReference>
<proteinExistence type="predicted"/>
<protein>
    <submittedName>
        <fullName evidence="2">Heat shock 70 kDa protein 12B</fullName>
    </submittedName>
</protein>
<feature type="region of interest" description="Disordered" evidence="1">
    <location>
        <begin position="653"/>
        <end position="680"/>
    </location>
</feature>
<accession>A0A9P5CHE3</accession>
<gene>
    <name evidence="2" type="ORF">CFAM422_002915</name>
</gene>
<dbReference type="PANTHER" id="PTHR14187">
    <property type="entry name" value="ALPHA KINASE/ELONGATION FACTOR 2 KINASE"/>
    <property type="match status" value="1"/>
</dbReference>
<dbReference type="Proteomes" id="UP000801864">
    <property type="component" value="Unassembled WGS sequence"/>
</dbReference>
<dbReference type="PANTHER" id="PTHR14187:SF5">
    <property type="entry name" value="HEAT SHOCK 70 KDA PROTEIN 12A"/>
    <property type="match status" value="1"/>
</dbReference>
<dbReference type="CDD" id="cd10170">
    <property type="entry name" value="ASKHA_NBD_HSP70"/>
    <property type="match status" value="1"/>
</dbReference>
<name>A0A9P5CHE3_9HYPO</name>
<evidence type="ECO:0000313" key="2">
    <source>
        <dbReference type="EMBL" id="KAF3074583.1"/>
    </source>
</evidence>
<dbReference type="SUPFAM" id="SSF53067">
    <property type="entry name" value="Actin-like ATPase domain"/>
    <property type="match status" value="2"/>
</dbReference>
<evidence type="ECO:0000313" key="3">
    <source>
        <dbReference type="Proteomes" id="UP000801864"/>
    </source>
</evidence>
<dbReference type="Gene3D" id="3.30.420.40">
    <property type="match status" value="1"/>
</dbReference>
<reference evidence="2 3" key="1">
    <citation type="submission" date="2018-06" db="EMBL/GenBank/DDBJ databases">
        <title>Genome analysis of cellulolytic fungus Trichoderma lentiforme CFAM-422.</title>
        <authorList>
            <person name="Steindorff A.S."/>
            <person name="Formighieri E.F."/>
            <person name="Midorikawa G.E.O."/>
            <person name="Tamietti M.S."/>
            <person name="Ramos E.Z."/>
            <person name="Silva A.S."/>
            <person name="Bon E.P.S."/>
            <person name="Mendes T.D."/>
            <person name="Damaso M.C.T."/>
            <person name="Favaro L.C.L."/>
        </authorList>
    </citation>
    <scope>NUCLEOTIDE SEQUENCE [LARGE SCALE GENOMIC DNA]</scope>
    <source>
        <strain evidence="2 3">CFAM-422</strain>
    </source>
</reference>